<dbReference type="InterPro" id="IPR000582">
    <property type="entry name" value="Acyl-CoA-binding_protein"/>
</dbReference>
<dbReference type="Pfam" id="PF00887">
    <property type="entry name" value="ACBP"/>
    <property type="match status" value="1"/>
</dbReference>
<dbReference type="EMBL" id="OZ034817">
    <property type="protein sequence ID" value="CAL1380826.1"/>
    <property type="molecule type" value="Genomic_DNA"/>
</dbReference>
<evidence type="ECO:0000256" key="2">
    <source>
        <dbReference type="ARBA" id="ARBA00023121"/>
    </source>
</evidence>
<evidence type="ECO:0000256" key="1">
    <source>
        <dbReference type="ARBA" id="ARBA00005567"/>
    </source>
</evidence>
<dbReference type="PANTHER" id="PTHR23310">
    <property type="entry name" value="ACYL-COA-BINDING PROTEIN, ACBP"/>
    <property type="match status" value="1"/>
</dbReference>
<reference evidence="4 5" key="1">
    <citation type="submission" date="2024-04" db="EMBL/GenBank/DDBJ databases">
        <authorList>
            <person name="Fracassetti M."/>
        </authorList>
    </citation>
    <scope>NUCLEOTIDE SEQUENCE [LARGE SCALE GENOMIC DNA]</scope>
</reference>
<dbReference type="AlphaFoldDB" id="A0AAV2E4I6"/>
<gene>
    <name evidence="4" type="ORF">LTRI10_LOCUS22244</name>
</gene>
<evidence type="ECO:0000313" key="5">
    <source>
        <dbReference type="Proteomes" id="UP001497516"/>
    </source>
</evidence>
<dbReference type="InterPro" id="IPR014352">
    <property type="entry name" value="FERM/acyl-CoA-bd_prot_sf"/>
</dbReference>
<feature type="domain" description="ACB" evidence="3">
    <location>
        <begin position="166"/>
        <end position="256"/>
    </location>
</feature>
<dbReference type="GO" id="GO:0000062">
    <property type="term" value="F:fatty-acyl-CoA binding"/>
    <property type="evidence" value="ECO:0007669"/>
    <property type="project" value="InterPro"/>
</dbReference>
<keyword evidence="2" id="KW-0446">Lipid-binding</keyword>
<comment type="similarity">
    <text evidence="1">Belongs to the ACBP family.</text>
</comment>
<dbReference type="GO" id="GO:0006631">
    <property type="term" value="P:fatty acid metabolic process"/>
    <property type="evidence" value="ECO:0007669"/>
    <property type="project" value="TreeGrafter"/>
</dbReference>
<dbReference type="InterPro" id="IPR035984">
    <property type="entry name" value="Acyl-CoA-binding_sf"/>
</dbReference>
<proteinExistence type="inferred from homology"/>
<protein>
    <recommendedName>
        <fullName evidence="3">ACB domain-containing protein</fullName>
    </recommendedName>
</protein>
<accession>A0AAV2E4I6</accession>
<dbReference type="PRINTS" id="PR00689">
    <property type="entry name" value="ACOABINDINGP"/>
</dbReference>
<keyword evidence="5" id="KW-1185">Reference proteome</keyword>
<evidence type="ECO:0000259" key="3">
    <source>
        <dbReference type="PROSITE" id="PS51228"/>
    </source>
</evidence>
<evidence type="ECO:0000313" key="4">
    <source>
        <dbReference type="EMBL" id="CAL1380826.1"/>
    </source>
</evidence>
<sequence>MELFLEFSLTLFFSFLFSFIVSKLLSVYSATFTGSGDDYPGGAFNSVKLKCNRIRTMNVRSSKPEKTVGFAAEFVKVEEFSRFSYRDNGRGLASPTNKEEPRAEEFSERGSLDCDEIEMLDLGGAVALECEIVEVSECGDDLVEVGWVKNAGMVFDEWQGVERSELERLFGAAVAYVGSTLAAANYSHPRNELKLQLYGLHKIAIDGPCHALRPMALKVFARAKWNSWQQLGDMNRDEAMEKYINLLSSHIPEWRKTLLPVKF</sequence>
<dbReference type="Proteomes" id="UP001497516">
    <property type="component" value="Chromosome 4"/>
</dbReference>
<name>A0AAV2E4I6_9ROSI</name>
<organism evidence="4 5">
    <name type="scientific">Linum trigynum</name>
    <dbReference type="NCBI Taxonomy" id="586398"/>
    <lineage>
        <taxon>Eukaryota</taxon>
        <taxon>Viridiplantae</taxon>
        <taxon>Streptophyta</taxon>
        <taxon>Embryophyta</taxon>
        <taxon>Tracheophyta</taxon>
        <taxon>Spermatophyta</taxon>
        <taxon>Magnoliopsida</taxon>
        <taxon>eudicotyledons</taxon>
        <taxon>Gunneridae</taxon>
        <taxon>Pentapetalae</taxon>
        <taxon>rosids</taxon>
        <taxon>fabids</taxon>
        <taxon>Malpighiales</taxon>
        <taxon>Linaceae</taxon>
        <taxon>Linum</taxon>
    </lineage>
</organism>
<dbReference type="PROSITE" id="PS51228">
    <property type="entry name" value="ACB_2"/>
    <property type="match status" value="1"/>
</dbReference>
<dbReference type="SUPFAM" id="SSF47027">
    <property type="entry name" value="Acyl-CoA binding protein"/>
    <property type="match status" value="1"/>
</dbReference>
<dbReference type="Gene3D" id="1.20.80.10">
    <property type="match status" value="1"/>
</dbReference>
<dbReference type="PANTHER" id="PTHR23310:SF105">
    <property type="entry name" value="ACYL-COA-BINDING DOMAIN-CONTAINING PROTEIN 5"/>
    <property type="match status" value="1"/>
</dbReference>